<protein>
    <submittedName>
        <fullName evidence="2">Coiled-coil domain-containing protein 102B-like</fullName>
    </submittedName>
</protein>
<dbReference type="GeneID" id="136092392"/>
<evidence type="ECO:0000313" key="2">
    <source>
        <dbReference type="RefSeq" id="XP_065676607.1"/>
    </source>
</evidence>
<accession>A0ABM4DPV1</accession>
<dbReference type="Proteomes" id="UP001652625">
    <property type="component" value="Chromosome 15"/>
</dbReference>
<organism evidence="1 2">
    <name type="scientific">Hydra vulgaris</name>
    <name type="common">Hydra</name>
    <name type="synonym">Hydra attenuata</name>
    <dbReference type="NCBI Taxonomy" id="6087"/>
    <lineage>
        <taxon>Eukaryota</taxon>
        <taxon>Metazoa</taxon>
        <taxon>Cnidaria</taxon>
        <taxon>Hydrozoa</taxon>
        <taxon>Hydroidolina</taxon>
        <taxon>Anthoathecata</taxon>
        <taxon>Aplanulata</taxon>
        <taxon>Hydridae</taxon>
        <taxon>Hydra</taxon>
    </lineage>
</organism>
<evidence type="ECO:0000313" key="1">
    <source>
        <dbReference type="Proteomes" id="UP001652625"/>
    </source>
</evidence>
<sequence length="322" mass="39013">MENDNREKIFLTSKLLQLQKANAWWSNCAGIWRKRWMVMRNQRNQLRGEIKNFRTNHDVILLECTKLKEANNLLKKELEKVKLLKTIAFIEESFENKKSEIMYNKLQSNLSTEISQKKELPIEYTDDYRNNLKFQKIKTLLLAYCDQYSSIKNENESLRTLCRQILKMVHYEKQKNQTSFNVVNKSFLQHKDKICHKLFQKDNLYDHSNRLLQEGAFNKWSQRENSNEWFKRKQSEDDLINTWQLFSHFIKEEEEKCNENVNQTFNAETLSTNHFEEIDQNSDKQNFQMKKKQQVETDIRLWNLTKALEKIIHQNERMQDEL</sequence>
<reference evidence="2" key="1">
    <citation type="submission" date="2025-08" db="UniProtKB">
        <authorList>
            <consortium name="RefSeq"/>
        </authorList>
    </citation>
    <scope>IDENTIFICATION</scope>
</reference>
<dbReference type="RefSeq" id="XP_065676607.1">
    <property type="nucleotide sequence ID" value="XM_065820535.1"/>
</dbReference>
<gene>
    <name evidence="2" type="primary">LOC136092392</name>
</gene>
<keyword evidence="1" id="KW-1185">Reference proteome</keyword>
<name>A0ABM4DPV1_HYDVU</name>
<proteinExistence type="predicted"/>